<dbReference type="PANTHER" id="PTHR11439">
    <property type="entry name" value="GAG-POL-RELATED RETROTRANSPOSON"/>
    <property type="match status" value="1"/>
</dbReference>
<organism evidence="2 3">
    <name type="scientific">Juglans regia</name>
    <name type="common">English walnut</name>
    <dbReference type="NCBI Taxonomy" id="51240"/>
    <lineage>
        <taxon>Eukaryota</taxon>
        <taxon>Viridiplantae</taxon>
        <taxon>Streptophyta</taxon>
        <taxon>Embryophyta</taxon>
        <taxon>Tracheophyta</taxon>
        <taxon>Spermatophyta</taxon>
        <taxon>Magnoliopsida</taxon>
        <taxon>eudicotyledons</taxon>
        <taxon>Gunneridae</taxon>
        <taxon>Pentapetalae</taxon>
        <taxon>rosids</taxon>
        <taxon>fabids</taxon>
        <taxon>Fagales</taxon>
        <taxon>Juglandaceae</taxon>
        <taxon>Juglans</taxon>
    </lineage>
</organism>
<keyword evidence="2" id="KW-1185">Reference proteome</keyword>
<dbReference type="STRING" id="51240.A0A2I4GDG8"/>
<dbReference type="CDD" id="cd09272">
    <property type="entry name" value="RNase_HI_RT_Ty1"/>
    <property type="match status" value="1"/>
</dbReference>
<proteinExistence type="predicted"/>
<dbReference type="Proteomes" id="UP000235220">
    <property type="component" value="Chromosome 5"/>
</dbReference>
<reference evidence="3" key="1">
    <citation type="submission" date="2025-08" db="UniProtKB">
        <authorList>
            <consortium name="RefSeq"/>
        </authorList>
    </citation>
    <scope>IDENTIFICATION</scope>
    <source>
        <tissue evidence="3">Leaves</tissue>
    </source>
</reference>
<evidence type="ECO:0000259" key="1">
    <source>
        <dbReference type="Pfam" id="PF07727"/>
    </source>
</evidence>
<dbReference type="Pfam" id="PF07727">
    <property type="entry name" value="RVT_2"/>
    <property type="match status" value="1"/>
</dbReference>
<dbReference type="GeneID" id="109006933"/>
<evidence type="ECO:0000313" key="3">
    <source>
        <dbReference type="RefSeq" id="XP_018841925.1"/>
    </source>
</evidence>
<dbReference type="PANTHER" id="PTHR11439:SF502">
    <property type="entry name" value="SECRETED RXLR EFFECTOR PROTEIN 161-LIKE"/>
    <property type="match status" value="1"/>
</dbReference>
<dbReference type="SUPFAM" id="SSF56672">
    <property type="entry name" value="DNA/RNA polymerases"/>
    <property type="match status" value="1"/>
</dbReference>
<dbReference type="InterPro" id="IPR043502">
    <property type="entry name" value="DNA/RNA_pol_sf"/>
</dbReference>
<dbReference type="RefSeq" id="XP_018841925.1">
    <property type="nucleotide sequence ID" value="XM_018986380.1"/>
</dbReference>
<feature type="domain" description="Reverse transcriptase Ty1/copia-type" evidence="1">
    <location>
        <begin position="3"/>
        <end position="85"/>
    </location>
</feature>
<protein>
    <submittedName>
        <fullName evidence="3">Uncharacterized mitochondrial protein AtMg00810-like</fullName>
    </submittedName>
</protein>
<gene>
    <name evidence="3" type="primary">LOC109006933</name>
</gene>
<dbReference type="KEGG" id="jre:109006933"/>
<dbReference type="AlphaFoldDB" id="A0A2I4GDG8"/>
<accession>A0A2I4GDG8</accession>
<dbReference type="Gramene" id="Jr05_15450_p1">
    <property type="protein sequence ID" value="cds.Jr05_15450_p1"/>
    <property type="gene ID" value="Jr05_15450"/>
</dbReference>
<dbReference type="OrthoDB" id="413760at2759"/>
<sequence>MLKFIVSLYVDDLIFTENNLVMIEKFKKDMMANFEMSDLGLKHYFLVMEVSQEEDGISCLQKKYAEDLLEKFNMLGCKSVATPLVPNEKLRKEDGVKKLDASTYRSLVGSLFYLCNTRPDILFVTSLLSGFMQSPSQVHFGTAKRVLRYLLGTISFGISYEKRLESKLVGFTDSDWAGSIDDKRSTSGHCFGLGSGMFSWSSKKQGNVA</sequence>
<dbReference type="InterPro" id="IPR013103">
    <property type="entry name" value="RVT_2"/>
</dbReference>
<name>A0A2I4GDG8_JUGRE</name>
<evidence type="ECO:0000313" key="2">
    <source>
        <dbReference type="Proteomes" id="UP000235220"/>
    </source>
</evidence>